<evidence type="ECO:0000313" key="2">
    <source>
        <dbReference type="EMBL" id="WGZ94998.1"/>
    </source>
</evidence>
<sequence>MSLYVLRFLLPPRKALAIATGLCALALTSPASANRITLVATMNNQSVLSPAHWFIFNIGDQQQEPVAELPRHSGTVYLPAGKYRAEVKQNQRIKHTEFRVEFNVDKTVTIALDE</sequence>
<dbReference type="AlphaFoldDB" id="A0AA95KQM1"/>
<gene>
    <name evidence="2" type="ORF">QJT81_03155</name>
</gene>
<organism evidence="2">
    <name type="scientific">Candidatus Thiothrix putei</name>
    <dbReference type="NCBI Taxonomy" id="3080811"/>
    <lineage>
        <taxon>Bacteria</taxon>
        <taxon>Pseudomonadati</taxon>
        <taxon>Pseudomonadota</taxon>
        <taxon>Gammaproteobacteria</taxon>
        <taxon>Thiotrichales</taxon>
        <taxon>Thiotrichaceae</taxon>
        <taxon>Thiothrix</taxon>
    </lineage>
</organism>
<dbReference type="Proteomes" id="UP001301326">
    <property type="component" value="Chromosome"/>
</dbReference>
<dbReference type="KEGG" id="tput:QJT81_03155"/>
<evidence type="ECO:0000256" key="1">
    <source>
        <dbReference type="SAM" id="SignalP"/>
    </source>
</evidence>
<keyword evidence="1" id="KW-0732">Signal</keyword>
<feature type="signal peptide" evidence="1">
    <location>
        <begin position="1"/>
        <end position="33"/>
    </location>
</feature>
<feature type="chain" id="PRO_5041736060" evidence="1">
    <location>
        <begin position="34"/>
        <end position="114"/>
    </location>
</feature>
<proteinExistence type="predicted"/>
<name>A0AA95KQM1_9GAMM</name>
<reference evidence="2" key="2">
    <citation type="submission" date="2023-04" db="EMBL/GenBank/DDBJ databases">
        <authorList>
            <person name="Beletskiy A.V."/>
            <person name="Mardanov A.V."/>
            <person name="Ravin N.V."/>
        </authorList>
    </citation>
    <scope>NUCLEOTIDE SEQUENCE</scope>
    <source>
        <strain evidence="2">GKL-02</strain>
    </source>
</reference>
<dbReference type="EMBL" id="CP124756">
    <property type="protein sequence ID" value="WGZ94998.1"/>
    <property type="molecule type" value="Genomic_DNA"/>
</dbReference>
<reference evidence="2" key="1">
    <citation type="journal article" date="2023" name="Int. J. Mol. Sci.">
        <title>Metagenomics Revealed a New Genus 'Candidatus Thiocaldithrix dubininis' gen. nov., sp. nov. and a New Species 'Candidatus Thiothrix putei' sp. nov. in the Family Thiotrichaceae, Some Members of Which Have Traits of Both Na+- and H+-Motive Energetics.</title>
        <authorList>
            <person name="Ravin N.V."/>
            <person name="Muntyan M.S."/>
            <person name="Smolyakov D.D."/>
            <person name="Rudenko T.S."/>
            <person name="Beletsky A.V."/>
            <person name="Mardanov A.V."/>
            <person name="Grabovich M.Y."/>
        </authorList>
    </citation>
    <scope>NUCLEOTIDE SEQUENCE</scope>
    <source>
        <strain evidence="2">GKL-02</strain>
    </source>
</reference>
<protein>
    <submittedName>
        <fullName evidence="2">Uncharacterized protein</fullName>
    </submittedName>
</protein>
<accession>A0AA95KQM1</accession>